<dbReference type="Gene3D" id="1.10.4190.10">
    <property type="entry name" value="Urease accessory protein UreF"/>
    <property type="match status" value="1"/>
</dbReference>
<evidence type="ECO:0008006" key="6">
    <source>
        <dbReference type="Google" id="ProtNLM"/>
    </source>
</evidence>
<dbReference type="InterPro" id="IPR038277">
    <property type="entry name" value="UreF_sf"/>
</dbReference>
<protein>
    <recommendedName>
        <fullName evidence="6">Urease accessory protein F</fullName>
    </recommendedName>
</protein>
<reference evidence="4 5" key="1">
    <citation type="submission" date="2024-02" db="EMBL/GenBank/DDBJ databases">
        <title>Chromosome-scale genome assembly of the rough periwinkle Littorina saxatilis.</title>
        <authorList>
            <person name="De Jode A."/>
            <person name="Faria R."/>
            <person name="Formenti G."/>
            <person name="Sims Y."/>
            <person name="Smith T.P."/>
            <person name="Tracey A."/>
            <person name="Wood J.M.D."/>
            <person name="Zagrodzka Z.B."/>
            <person name="Johannesson K."/>
            <person name="Butlin R.K."/>
            <person name="Leder E.H."/>
        </authorList>
    </citation>
    <scope>NUCLEOTIDE SEQUENCE [LARGE SCALE GENOMIC DNA]</scope>
    <source>
        <strain evidence="4">Snail1</strain>
        <tissue evidence="4">Muscle</tissue>
    </source>
</reference>
<organism evidence="4 5">
    <name type="scientific">Littorina saxatilis</name>
    <dbReference type="NCBI Taxonomy" id="31220"/>
    <lineage>
        <taxon>Eukaryota</taxon>
        <taxon>Metazoa</taxon>
        <taxon>Spiralia</taxon>
        <taxon>Lophotrochozoa</taxon>
        <taxon>Mollusca</taxon>
        <taxon>Gastropoda</taxon>
        <taxon>Caenogastropoda</taxon>
        <taxon>Littorinimorpha</taxon>
        <taxon>Littorinoidea</taxon>
        <taxon>Littorinidae</taxon>
        <taxon>Littorina</taxon>
    </lineage>
</organism>
<name>A0AAN9G3N4_9CAEN</name>
<dbReference type="PIRSF" id="PIRSF009467">
    <property type="entry name" value="Ureas_acces_UreF"/>
    <property type="match status" value="1"/>
</dbReference>
<dbReference type="InterPro" id="IPR002639">
    <property type="entry name" value="UreF"/>
</dbReference>
<dbReference type="HAMAP" id="MF_01385">
    <property type="entry name" value="UreF"/>
    <property type="match status" value="1"/>
</dbReference>
<dbReference type="Proteomes" id="UP001374579">
    <property type="component" value="Unassembled WGS sequence"/>
</dbReference>
<evidence type="ECO:0000256" key="3">
    <source>
        <dbReference type="ARBA" id="ARBA00046339"/>
    </source>
</evidence>
<evidence type="ECO:0000313" key="5">
    <source>
        <dbReference type="Proteomes" id="UP001374579"/>
    </source>
</evidence>
<evidence type="ECO:0000256" key="1">
    <source>
        <dbReference type="ARBA" id="ARBA00022988"/>
    </source>
</evidence>
<gene>
    <name evidence="4" type="ORF">V1264_007324</name>
</gene>
<keyword evidence="2" id="KW-0143">Chaperone</keyword>
<keyword evidence="5" id="KW-1185">Reference proteome</keyword>
<dbReference type="Pfam" id="PF01730">
    <property type="entry name" value="UreF"/>
    <property type="match status" value="1"/>
</dbReference>
<accession>A0AAN9G3N4</accession>
<evidence type="ECO:0000313" key="4">
    <source>
        <dbReference type="EMBL" id="KAK7093602.1"/>
    </source>
</evidence>
<dbReference type="EMBL" id="JBAMIC010000019">
    <property type="protein sequence ID" value="KAK7093602.1"/>
    <property type="molecule type" value="Genomic_DNA"/>
</dbReference>
<dbReference type="AlphaFoldDB" id="A0AAN9G3N4"/>
<dbReference type="PANTHER" id="PTHR33620">
    <property type="entry name" value="UREASE ACCESSORY PROTEIN F"/>
    <property type="match status" value="1"/>
</dbReference>
<evidence type="ECO:0000256" key="2">
    <source>
        <dbReference type="ARBA" id="ARBA00023186"/>
    </source>
</evidence>
<comment type="similarity">
    <text evidence="3">Belongs to the UreF family.</text>
</comment>
<proteinExistence type="inferred from homology"/>
<dbReference type="PANTHER" id="PTHR33620:SF1">
    <property type="entry name" value="UREASE ACCESSORY PROTEIN F"/>
    <property type="match status" value="1"/>
</dbReference>
<comment type="caution">
    <text evidence="4">The sequence shown here is derived from an EMBL/GenBank/DDBJ whole genome shotgun (WGS) entry which is preliminary data.</text>
</comment>
<dbReference type="GO" id="GO:0016151">
    <property type="term" value="F:nickel cation binding"/>
    <property type="evidence" value="ECO:0007669"/>
    <property type="project" value="InterPro"/>
</dbReference>
<keyword evidence="1" id="KW-0996">Nickel insertion</keyword>
<sequence>MEQTLLLLQLSDSAFPTGGFSHSLGLESSVQHRQILHTEDLKSFITCALENAGSFNLPFVREAYTFCSDLKTLQQLDRLCNVSTANHIANRASSRQGRSMADTASKVFQADDLHQLSSGLKHRHYPVVFGAVCGCLGLPLELTRASFMSGVARTTVASAVRLDKLGPVEAQKTLAVLQKLIPDIIARNQSRSAEDACITFPVMDVLQNCHDKLFCKLFYS</sequence>